<evidence type="ECO:0000313" key="5">
    <source>
        <dbReference type="Proteomes" id="UP000887229"/>
    </source>
</evidence>
<proteinExistence type="predicted"/>
<dbReference type="Pfam" id="PF04082">
    <property type="entry name" value="Fungal_trans"/>
    <property type="match status" value="1"/>
</dbReference>
<dbReference type="GeneID" id="70292050"/>
<dbReference type="RefSeq" id="XP_046119226.1">
    <property type="nucleotide sequence ID" value="XM_046261147.1"/>
</dbReference>
<evidence type="ECO:0000259" key="3">
    <source>
        <dbReference type="SMART" id="SM00906"/>
    </source>
</evidence>
<dbReference type="PANTHER" id="PTHR46910">
    <property type="entry name" value="TRANSCRIPTION FACTOR PDR1"/>
    <property type="match status" value="1"/>
</dbReference>
<evidence type="ECO:0000256" key="2">
    <source>
        <dbReference type="SAM" id="MobiDB-lite"/>
    </source>
</evidence>
<dbReference type="PANTHER" id="PTHR46910:SF32">
    <property type="entry name" value="TRANSCRIPTION FACTOR DOMAIN-CONTAINING PROTEIN-RELATED"/>
    <property type="match status" value="1"/>
</dbReference>
<feature type="region of interest" description="Disordered" evidence="2">
    <location>
        <begin position="533"/>
        <end position="556"/>
    </location>
</feature>
<keyword evidence="5" id="KW-1185">Reference proteome</keyword>
<organism evidence="4 5">
    <name type="scientific">Emericellopsis atlantica</name>
    <dbReference type="NCBI Taxonomy" id="2614577"/>
    <lineage>
        <taxon>Eukaryota</taxon>
        <taxon>Fungi</taxon>
        <taxon>Dikarya</taxon>
        <taxon>Ascomycota</taxon>
        <taxon>Pezizomycotina</taxon>
        <taxon>Sordariomycetes</taxon>
        <taxon>Hypocreomycetidae</taxon>
        <taxon>Hypocreales</taxon>
        <taxon>Bionectriaceae</taxon>
        <taxon>Emericellopsis</taxon>
    </lineage>
</organism>
<dbReference type="EMBL" id="MU251251">
    <property type="protein sequence ID" value="KAG9255302.1"/>
    <property type="molecule type" value="Genomic_DNA"/>
</dbReference>
<dbReference type="InterPro" id="IPR007219">
    <property type="entry name" value="XnlR_reg_dom"/>
</dbReference>
<dbReference type="GO" id="GO:0008270">
    <property type="term" value="F:zinc ion binding"/>
    <property type="evidence" value="ECO:0007669"/>
    <property type="project" value="InterPro"/>
</dbReference>
<dbReference type="GO" id="GO:0003700">
    <property type="term" value="F:DNA-binding transcription factor activity"/>
    <property type="evidence" value="ECO:0007669"/>
    <property type="project" value="InterPro"/>
</dbReference>
<feature type="compositionally biased region" description="Polar residues" evidence="2">
    <location>
        <begin position="7"/>
        <end position="25"/>
    </location>
</feature>
<feature type="domain" description="Xylanolytic transcriptional activator regulatory" evidence="3">
    <location>
        <begin position="259"/>
        <end position="332"/>
    </location>
</feature>
<accession>A0A9P7ZP63</accession>
<feature type="region of interest" description="Disordered" evidence="2">
    <location>
        <begin position="1"/>
        <end position="65"/>
    </location>
</feature>
<evidence type="ECO:0000313" key="4">
    <source>
        <dbReference type="EMBL" id="KAG9255302.1"/>
    </source>
</evidence>
<dbReference type="CDD" id="cd12148">
    <property type="entry name" value="fungal_TF_MHR"/>
    <property type="match status" value="1"/>
</dbReference>
<dbReference type="SMART" id="SM00906">
    <property type="entry name" value="Fungal_trans"/>
    <property type="match status" value="1"/>
</dbReference>
<gene>
    <name evidence="4" type="ORF">F5Z01DRAFT_620608</name>
</gene>
<dbReference type="GO" id="GO:0006351">
    <property type="term" value="P:DNA-templated transcription"/>
    <property type="evidence" value="ECO:0007669"/>
    <property type="project" value="InterPro"/>
</dbReference>
<reference evidence="4" key="1">
    <citation type="journal article" date="2021" name="IMA Fungus">
        <title>Genomic characterization of three marine fungi, including Emericellopsis atlantica sp. nov. with signatures of a generalist lifestyle and marine biomass degradation.</title>
        <authorList>
            <person name="Hagestad O.C."/>
            <person name="Hou L."/>
            <person name="Andersen J.H."/>
            <person name="Hansen E.H."/>
            <person name="Altermark B."/>
            <person name="Li C."/>
            <person name="Kuhnert E."/>
            <person name="Cox R.J."/>
            <person name="Crous P.W."/>
            <person name="Spatafora J.W."/>
            <person name="Lail K."/>
            <person name="Amirebrahimi M."/>
            <person name="Lipzen A."/>
            <person name="Pangilinan J."/>
            <person name="Andreopoulos W."/>
            <person name="Hayes R.D."/>
            <person name="Ng V."/>
            <person name="Grigoriev I.V."/>
            <person name="Jackson S.A."/>
            <person name="Sutton T.D.S."/>
            <person name="Dobson A.D.W."/>
            <person name="Rama T."/>
        </authorList>
    </citation>
    <scope>NUCLEOTIDE SEQUENCE</scope>
    <source>
        <strain evidence="4">TS7</strain>
    </source>
</reference>
<sequence>MPESRHGSTVTTSASLGSRDGTTPGSLHLPEPTQRRTFAPDDGDTSTHRDSSPHGFRQNPLVDNGETFARDSNGKYWYMGPTSSWAFCRRVLAIIGAGKGSGMEMPPARSPVNPWDLETLHLTWDPIGANEQPSVENLPSRDYASYLAHTVKYHLGSLYDIIDHDSFHQQMRDFYHNPQEVANESRYWYSQFLFMLAFGEAFSPTESSEAGTLPGMSYASRALALIPALVPIDKASMPAVEALCLAALYLQAVDLRLMAFQLIGQALRISVIEGWHRHVPPEDVGLRHSQRCNTIFWTAYIMDREFGTLVGAPSSIRDEDITTKLPSMIEDSPRATALSLQIRLSRLTASILTGVYGVDRHFNESLIRDTQSVLQDLAHVSRDLTTYMEQELKGTDVSTSKIATRLILSYHHCVVLTTRPLVISALNILRTVANLGDRNLVDSFLPFQLESSFSSAFLLYVLDTVSPDFIQDETWLSTTHHIFDIMISRRSPAAALRKREFARLEEVMSDYIRGRDPEHHERIHAHEYAENSALQPHGQHQQQSQGQQQQPHQQSQTWDLLGSYNNFGMSPTEMLNLADDLQVEDFMMPE</sequence>
<keyword evidence="1" id="KW-0539">Nucleus</keyword>
<dbReference type="InterPro" id="IPR050987">
    <property type="entry name" value="AtrR-like"/>
</dbReference>
<name>A0A9P7ZP63_9HYPO</name>
<dbReference type="GO" id="GO:0003677">
    <property type="term" value="F:DNA binding"/>
    <property type="evidence" value="ECO:0007669"/>
    <property type="project" value="InterPro"/>
</dbReference>
<dbReference type="Proteomes" id="UP000887229">
    <property type="component" value="Unassembled WGS sequence"/>
</dbReference>
<comment type="caution">
    <text evidence="4">The sequence shown here is derived from an EMBL/GenBank/DDBJ whole genome shotgun (WGS) entry which is preliminary data.</text>
</comment>
<dbReference type="AlphaFoldDB" id="A0A9P7ZP63"/>
<evidence type="ECO:0000256" key="1">
    <source>
        <dbReference type="ARBA" id="ARBA00023242"/>
    </source>
</evidence>
<feature type="compositionally biased region" description="Low complexity" evidence="2">
    <location>
        <begin position="535"/>
        <end position="556"/>
    </location>
</feature>
<dbReference type="OrthoDB" id="3548654at2759"/>
<protein>
    <submittedName>
        <fullName evidence="4">Fungal-specific transcription factor domain-containing protein</fullName>
    </submittedName>
</protein>